<dbReference type="AlphaFoldDB" id="A0A1G9L4Z1"/>
<evidence type="ECO:0000256" key="5">
    <source>
        <dbReference type="PIRSR" id="PIRSR000097-2"/>
    </source>
</evidence>
<dbReference type="Pfam" id="PF00248">
    <property type="entry name" value="Aldo_ket_red"/>
    <property type="match status" value="1"/>
</dbReference>
<dbReference type="RefSeq" id="WP_091212811.1">
    <property type="nucleotide sequence ID" value="NZ_FNHE01000001.1"/>
</dbReference>
<dbReference type="PROSITE" id="PS00798">
    <property type="entry name" value="ALDOKETO_REDUCTASE_1"/>
    <property type="match status" value="1"/>
</dbReference>
<dbReference type="FunFam" id="3.20.20.100:FF:000002">
    <property type="entry name" value="2,5-diketo-D-gluconic acid reductase A"/>
    <property type="match status" value="1"/>
</dbReference>
<dbReference type="InterPro" id="IPR018170">
    <property type="entry name" value="Aldo/ket_reductase_CS"/>
</dbReference>
<accession>A0A1G9L4Z1</accession>
<evidence type="ECO:0000256" key="6">
    <source>
        <dbReference type="PIRSR" id="PIRSR000097-3"/>
    </source>
</evidence>
<protein>
    <submittedName>
        <fullName evidence="8">Aldo/keto reductase</fullName>
    </submittedName>
</protein>
<dbReference type="PROSITE" id="PS00063">
    <property type="entry name" value="ALDOKETO_REDUCTASE_3"/>
    <property type="match status" value="1"/>
</dbReference>
<proteinExistence type="inferred from homology"/>
<feature type="site" description="Lowers pKa of active site Tyr" evidence="6">
    <location>
        <position position="77"/>
    </location>
</feature>
<dbReference type="GO" id="GO:0016616">
    <property type="term" value="F:oxidoreductase activity, acting on the CH-OH group of donors, NAD or NADP as acceptor"/>
    <property type="evidence" value="ECO:0007669"/>
    <property type="project" value="UniProtKB-ARBA"/>
</dbReference>
<dbReference type="Proteomes" id="UP000198680">
    <property type="component" value="Unassembled WGS sequence"/>
</dbReference>
<dbReference type="PIRSF" id="PIRSF000097">
    <property type="entry name" value="AKR"/>
    <property type="match status" value="1"/>
</dbReference>
<evidence type="ECO:0000313" key="8">
    <source>
        <dbReference type="EMBL" id="SDL56934.1"/>
    </source>
</evidence>
<evidence type="ECO:0000256" key="1">
    <source>
        <dbReference type="ARBA" id="ARBA00007905"/>
    </source>
</evidence>
<sequence length="259" mass="28002">MTESFPTVPLDGAPGMPLLGFGTWLMNGSECYDAVRTALDAGYRHLDTAAIYRNEAEVGRALRDSGVDRDEVFVTTKLPPPRADQADQVLEGSLDALGVDAVDLWLVHWPPGGARPDVWERFVAAREAGRARAIGVSNYSLEQVDELTEATGVTPQVDQVSWAPSRYDPALQAGLRERGVVLEGYSPFKNTDLGDPVLREVADAHGVTPAQVVLRWHVEHGVVVIPKSATPERIRANLAIGGFSLTDDEVARIDGLAQV</sequence>
<evidence type="ECO:0000256" key="4">
    <source>
        <dbReference type="PIRSR" id="PIRSR000097-1"/>
    </source>
</evidence>
<feature type="domain" description="NADP-dependent oxidoreductase" evidence="7">
    <location>
        <begin position="19"/>
        <end position="256"/>
    </location>
</feature>
<dbReference type="STRING" id="1137991.SAMN05660642_00274"/>
<keyword evidence="3" id="KW-0560">Oxidoreductase</keyword>
<dbReference type="OrthoDB" id="9804790at2"/>
<dbReference type="EMBL" id="FNHE01000001">
    <property type="protein sequence ID" value="SDL56934.1"/>
    <property type="molecule type" value="Genomic_DNA"/>
</dbReference>
<dbReference type="CDD" id="cd19071">
    <property type="entry name" value="AKR_AKR1-5-like"/>
    <property type="match status" value="1"/>
</dbReference>
<gene>
    <name evidence="8" type="ORF">SAMN05660642_00274</name>
</gene>
<keyword evidence="9" id="KW-1185">Reference proteome</keyword>
<feature type="active site" description="Proton donor" evidence="4">
    <location>
        <position position="52"/>
    </location>
</feature>
<dbReference type="PRINTS" id="PR00069">
    <property type="entry name" value="ALDKETRDTASE"/>
</dbReference>
<name>A0A1G9L4Z1_9ACTN</name>
<keyword evidence="2" id="KW-0521">NADP</keyword>
<dbReference type="InterPro" id="IPR020471">
    <property type="entry name" value="AKR"/>
</dbReference>
<evidence type="ECO:0000256" key="3">
    <source>
        <dbReference type="ARBA" id="ARBA00023002"/>
    </source>
</evidence>
<organism evidence="8 9">
    <name type="scientific">Geodermatophilus siccatus</name>
    <dbReference type="NCBI Taxonomy" id="1137991"/>
    <lineage>
        <taxon>Bacteria</taxon>
        <taxon>Bacillati</taxon>
        <taxon>Actinomycetota</taxon>
        <taxon>Actinomycetes</taxon>
        <taxon>Geodermatophilales</taxon>
        <taxon>Geodermatophilaceae</taxon>
        <taxon>Geodermatophilus</taxon>
    </lineage>
</organism>
<feature type="binding site" evidence="5">
    <location>
        <position position="108"/>
    </location>
    <ligand>
        <name>substrate</name>
    </ligand>
</feature>
<dbReference type="PANTHER" id="PTHR43827">
    <property type="entry name" value="2,5-DIKETO-D-GLUCONIC ACID REDUCTASE"/>
    <property type="match status" value="1"/>
</dbReference>
<evidence type="ECO:0000256" key="2">
    <source>
        <dbReference type="ARBA" id="ARBA00022857"/>
    </source>
</evidence>
<dbReference type="SUPFAM" id="SSF51430">
    <property type="entry name" value="NAD(P)-linked oxidoreductase"/>
    <property type="match status" value="1"/>
</dbReference>
<dbReference type="PROSITE" id="PS00062">
    <property type="entry name" value="ALDOKETO_REDUCTASE_2"/>
    <property type="match status" value="1"/>
</dbReference>
<dbReference type="InterPro" id="IPR036812">
    <property type="entry name" value="NAD(P)_OxRdtase_dom_sf"/>
</dbReference>
<reference evidence="9" key="1">
    <citation type="submission" date="2016-10" db="EMBL/GenBank/DDBJ databases">
        <authorList>
            <person name="Varghese N."/>
            <person name="Submissions S."/>
        </authorList>
    </citation>
    <scope>NUCLEOTIDE SEQUENCE [LARGE SCALE GENOMIC DNA]</scope>
    <source>
        <strain evidence="9">DSM 45419</strain>
    </source>
</reference>
<dbReference type="PANTHER" id="PTHR43827:SF3">
    <property type="entry name" value="NADP-DEPENDENT OXIDOREDUCTASE DOMAIN-CONTAINING PROTEIN"/>
    <property type="match status" value="1"/>
</dbReference>
<evidence type="ECO:0000313" key="9">
    <source>
        <dbReference type="Proteomes" id="UP000198680"/>
    </source>
</evidence>
<comment type="similarity">
    <text evidence="1">Belongs to the aldo/keto reductase family.</text>
</comment>
<evidence type="ECO:0000259" key="7">
    <source>
        <dbReference type="Pfam" id="PF00248"/>
    </source>
</evidence>
<dbReference type="InterPro" id="IPR023210">
    <property type="entry name" value="NADP_OxRdtase_dom"/>
</dbReference>
<dbReference type="Gene3D" id="3.20.20.100">
    <property type="entry name" value="NADP-dependent oxidoreductase domain"/>
    <property type="match status" value="1"/>
</dbReference>